<keyword evidence="1" id="KW-0472">Membrane</keyword>
<evidence type="ECO:0000313" key="3">
    <source>
        <dbReference type="EMBL" id="MTD94693.1"/>
    </source>
</evidence>
<feature type="transmembrane region" description="Helical" evidence="1">
    <location>
        <begin position="69"/>
        <end position="88"/>
    </location>
</feature>
<organism evidence="3 4">
    <name type="scientific">Hyphomicrobium album</name>
    <dbReference type="NCBI Taxonomy" id="2665159"/>
    <lineage>
        <taxon>Bacteria</taxon>
        <taxon>Pseudomonadati</taxon>
        <taxon>Pseudomonadota</taxon>
        <taxon>Alphaproteobacteria</taxon>
        <taxon>Hyphomicrobiales</taxon>
        <taxon>Hyphomicrobiaceae</taxon>
        <taxon>Hyphomicrobium</taxon>
    </lineage>
</organism>
<dbReference type="InterPro" id="IPR007621">
    <property type="entry name" value="TPM_dom"/>
</dbReference>
<dbReference type="Proteomes" id="UP000440694">
    <property type="component" value="Unassembled WGS sequence"/>
</dbReference>
<proteinExistence type="predicted"/>
<dbReference type="AlphaFoldDB" id="A0A6I3KK19"/>
<protein>
    <recommendedName>
        <fullName evidence="2">TPM domain-containing protein</fullName>
    </recommendedName>
</protein>
<dbReference type="PANTHER" id="PTHR30373">
    <property type="entry name" value="UPF0603 PROTEIN YGCG"/>
    <property type="match status" value="1"/>
</dbReference>
<evidence type="ECO:0000259" key="2">
    <source>
        <dbReference type="Pfam" id="PF04536"/>
    </source>
</evidence>
<keyword evidence="1" id="KW-1133">Transmembrane helix</keyword>
<accession>A0A6I3KK19</accession>
<evidence type="ECO:0000256" key="1">
    <source>
        <dbReference type="SAM" id="Phobius"/>
    </source>
</evidence>
<dbReference type="EMBL" id="WMBQ01000001">
    <property type="protein sequence ID" value="MTD94693.1"/>
    <property type="molecule type" value="Genomic_DNA"/>
</dbReference>
<keyword evidence="4" id="KW-1185">Reference proteome</keyword>
<keyword evidence="1" id="KW-0812">Transmembrane</keyword>
<feature type="domain" description="TPM" evidence="2">
    <location>
        <begin position="113"/>
        <end position="181"/>
    </location>
</feature>
<dbReference type="Pfam" id="PF04536">
    <property type="entry name" value="TPM_phosphatase"/>
    <property type="match status" value="1"/>
</dbReference>
<feature type="transmembrane region" description="Helical" evidence="1">
    <location>
        <begin position="44"/>
        <end position="63"/>
    </location>
</feature>
<gene>
    <name evidence="3" type="ORF">GIW81_10155</name>
</gene>
<evidence type="ECO:0000313" key="4">
    <source>
        <dbReference type="Proteomes" id="UP000440694"/>
    </source>
</evidence>
<dbReference type="RefSeq" id="WP_154739079.1">
    <property type="nucleotide sequence ID" value="NZ_WMBQ01000001.1"/>
</dbReference>
<name>A0A6I3KK19_9HYPH</name>
<sequence length="205" mass="21852">MRLFSPGDEQRISAAIADAEKRTSGEIVVVVAAQSDGYHYVPPLVAAIVSLLVPWILIFFTALGLVEIYLIQLAVFAIVTALLMPASVRTALVPPSIKHLHARRRALEQFLVQNLHTTAGRTGVLLFVSVAERHAEIVADKAINELVAQGTWKAIIDGLTAAIGQGKATEGFVVAIGAIGTALAQHFPPGAHDPNELPDHLIILP</sequence>
<comment type="caution">
    <text evidence="3">The sequence shown here is derived from an EMBL/GenBank/DDBJ whole genome shotgun (WGS) entry which is preliminary data.</text>
</comment>
<dbReference type="PANTHER" id="PTHR30373:SF8">
    <property type="entry name" value="BLL7265 PROTEIN"/>
    <property type="match status" value="1"/>
</dbReference>
<reference evidence="3 4" key="1">
    <citation type="submission" date="2019-11" db="EMBL/GenBank/DDBJ databases">
        <title>Identification of a novel strain.</title>
        <authorList>
            <person name="Xu Q."/>
            <person name="Wang G."/>
        </authorList>
    </citation>
    <scope>NUCLEOTIDE SEQUENCE [LARGE SCALE GENOMIC DNA]</scope>
    <source>
        <strain evidence="4">xq</strain>
    </source>
</reference>
<dbReference type="Gene3D" id="3.10.310.50">
    <property type="match status" value="1"/>
</dbReference>